<evidence type="ECO:0000256" key="1">
    <source>
        <dbReference type="SAM" id="SignalP"/>
    </source>
</evidence>
<gene>
    <name evidence="2" type="ORF">B0H16DRAFT_1894677</name>
</gene>
<evidence type="ECO:0000313" key="2">
    <source>
        <dbReference type="EMBL" id="KAJ7726770.1"/>
    </source>
</evidence>
<name>A0AAD7HRN8_9AGAR</name>
<keyword evidence="3" id="KW-1185">Reference proteome</keyword>
<feature type="chain" id="PRO_5042015520" evidence="1">
    <location>
        <begin position="24"/>
        <end position="62"/>
    </location>
</feature>
<evidence type="ECO:0000313" key="3">
    <source>
        <dbReference type="Proteomes" id="UP001215598"/>
    </source>
</evidence>
<dbReference type="Proteomes" id="UP001215598">
    <property type="component" value="Unassembled WGS sequence"/>
</dbReference>
<sequence length="62" mass="6335">MLTWRRSEPLVMNTCLLLCLAAATPTTVPPVPPPTSPQSVVSPLQGILGLPLLGSAGAQSPS</sequence>
<feature type="signal peptide" evidence="1">
    <location>
        <begin position="1"/>
        <end position="23"/>
    </location>
</feature>
<organism evidence="2 3">
    <name type="scientific">Mycena metata</name>
    <dbReference type="NCBI Taxonomy" id="1033252"/>
    <lineage>
        <taxon>Eukaryota</taxon>
        <taxon>Fungi</taxon>
        <taxon>Dikarya</taxon>
        <taxon>Basidiomycota</taxon>
        <taxon>Agaricomycotina</taxon>
        <taxon>Agaricomycetes</taxon>
        <taxon>Agaricomycetidae</taxon>
        <taxon>Agaricales</taxon>
        <taxon>Marasmiineae</taxon>
        <taxon>Mycenaceae</taxon>
        <taxon>Mycena</taxon>
    </lineage>
</organism>
<protein>
    <submittedName>
        <fullName evidence="2">Uncharacterized protein</fullName>
    </submittedName>
</protein>
<comment type="caution">
    <text evidence="2">The sequence shown here is derived from an EMBL/GenBank/DDBJ whole genome shotgun (WGS) entry which is preliminary data.</text>
</comment>
<accession>A0AAD7HRN8</accession>
<dbReference type="EMBL" id="JARKIB010000184">
    <property type="protein sequence ID" value="KAJ7726770.1"/>
    <property type="molecule type" value="Genomic_DNA"/>
</dbReference>
<proteinExistence type="predicted"/>
<dbReference type="AlphaFoldDB" id="A0AAD7HRN8"/>
<reference evidence="2" key="1">
    <citation type="submission" date="2023-03" db="EMBL/GenBank/DDBJ databases">
        <title>Massive genome expansion in bonnet fungi (Mycena s.s.) driven by repeated elements and novel gene families across ecological guilds.</title>
        <authorList>
            <consortium name="Lawrence Berkeley National Laboratory"/>
            <person name="Harder C.B."/>
            <person name="Miyauchi S."/>
            <person name="Viragh M."/>
            <person name="Kuo A."/>
            <person name="Thoen E."/>
            <person name="Andreopoulos B."/>
            <person name="Lu D."/>
            <person name="Skrede I."/>
            <person name="Drula E."/>
            <person name="Henrissat B."/>
            <person name="Morin E."/>
            <person name="Kohler A."/>
            <person name="Barry K."/>
            <person name="LaButti K."/>
            <person name="Morin E."/>
            <person name="Salamov A."/>
            <person name="Lipzen A."/>
            <person name="Mereny Z."/>
            <person name="Hegedus B."/>
            <person name="Baldrian P."/>
            <person name="Stursova M."/>
            <person name="Weitz H."/>
            <person name="Taylor A."/>
            <person name="Grigoriev I.V."/>
            <person name="Nagy L.G."/>
            <person name="Martin F."/>
            <person name="Kauserud H."/>
        </authorList>
    </citation>
    <scope>NUCLEOTIDE SEQUENCE</scope>
    <source>
        <strain evidence="2">CBHHK182m</strain>
    </source>
</reference>
<keyword evidence="1" id="KW-0732">Signal</keyword>